<accession>A0A0F7FW85</accession>
<dbReference type="STRING" id="408015.SXIM_31390"/>
<keyword evidence="4" id="KW-1185">Reference proteome</keyword>
<dbReference type="KEGG" id="sxi:SXIM_31390"/>
<keyword evidence="2" id="KW-0812">Transmembrane</keyword>
<sequence length="68" mass="7017">MSGPGRTGRSPRTPRDPSRSGWWGAPAKSHVPDGGTERATDLAFMGICLIIVAGTVTGLSAAPPSQDR</sequence>
<feature type="region of interest" description="Disordered" evidence="1">
    <location>
        <begin position="1"/>
        <end position="36"/>
    </location>
</feature>
<evidence type="ECO:0000256" key="2">
    <source>
        <dbReference type="SAM" id="Phobius"/>
    </source>
</evidence>
<feature type="compositionally biased region" description="Low complexity" evidence="1">
    <location>
        <begin position="1"/>
        <end position="11"/>
    </location>
</feature>
<evidence type="ECO:0000313" key="4">
    <source>
        <dbReference type="Proteomes" id="UP000034034"/>
    </source>
</evidence>
<dbReference type="EMBL" id="CP009922">
    <property type="protein sequence ID" value="AKG44523.1"/>
    <property type="molecule type" value="Genomic_DNA"/>
</dbReference>
<dbReference type="Proteomes" id="UP000034034">
    <property type="component" value="Chromosome"/>
</dbReference>
<dbReference type="PATRIC" id="fig|408015.6.peg.3179"/>
<keyword evidence="2" id="KW-1133">Transmembrane helix</keyword>
<feature type="transmembrane region" description="Helical" evidence="2">
    <location>
        <begin position="42"/>
        <end position="62"/>
    </location>
</feature>
<dbReference type="AlphaFoldDB" id="A0A0F7FW85"/>
<evidence type="ECO:0000313" key="3">
    <source>
        <dbReference type="EMBL" id="AKG44523.1"/>
    </source>
</evidence>
<organism evidence="3 4">
    <name type="scientific">Streptomyces xiamenensis</name>
    <dbReference type="NCBI Taxonomy" id="408015"/>
    <lineage>
        <taxon>Bacteria</taxon>
        <taxon>Bacillati</taxon>
        <taxon>Actinomycetota</taxon>
        <taxon>Actinomycetes</taxon>
        <taxon>Kitasatosporales</taxon>
        <taxon>Streptomycetaceae</taxon>
        <taxon>Streptomyces</taxon>
    </lineage>
</organism>
<evidence type="ECO:0000256" key="1">
    <source>
        <dbReference type="SAM" id="MobiDB-lite"/>
    </source>
</evidence>
<protein>
    <submittedName>
        <fullName evidence="3">Uncharacterized protein</fullName>
    </submittedName>
</protein>
<reference evidence="3" key="1">
    <citation type="submission" date="2019-08" db="EMBL/GenBank/DDBJ databases">
        <title>Complete genome sequence of a mangrove-derived Streptomyces xiamenensis.</title>
        <authorList>
            <person name="Xu J."/>
        </authorList>
    </citation>
    <scope>NUCLEOTIDE SEQUENCE</scope>
    <source>
        <strain evidence="3">318</strain>
    </source>
</reference>
<name>A0A0F7FW85_9ACTN</name>
<proteinExistence type="predicted"/>
<keyword evidence="2" id="KW-0472">Membrane</keyword>
<gene>
    <name evidence="3" type="ORF">SXIM_31390</name>
</gene>
<dbReference type="HOGENOM" id="CLU_2792443_0_0_11"/>